<comment type="similarity">
    <text evidence="2">Belongs to the zinc-containing alcohol dehydrogenase family. Quinone oxidoreductase subfamily.</text>
</comment>
<dbReference type="Pfam" id="PF13602">
    <property type="entry name" value="ADH_zinc_N_2"/>
    <property type="match status" value="1"/>
</dbReference>
<keyword evidence="8" id="KW-1185">Reference proteome</keyword>
<dbReference type="AlphaFoldDB" id="A0AAD9R060"/>
<organism evidence="7 8">
    <name type="scientific">Acropora cervicornis</name>
    <name type="common">Staghorn coral</name>
    <dbReference type="NCBI Taxonomy" id="6130"/>
    <lineage>
        <taxon>Eukaryota</taxon>
        <taxon>Metazoa</taxon>
        <taxon>Cnidaria</taxon>
        <taxon>Anthozoa</taxon>
        <taxon>Hexacorallia</taxon>
        <taxon>Scleractinia</taxon>
        <taxon>Astrocoeniina</taxon>
        <taxon>Acroporidae</taxon>
        <taxon>Acropora</taxon>
    </lineage>
</organism>
<evidence type="ECO:0000259" key="6">
    <source>
        <dbReference type="SMART" id="SM00829"/>
    </source>
</evidence>
<keyword evidence="5" id="KW-0496">Mitochondrion</keyword>
<comment type="caution">
    <text evidence="7">The sequence shown here is derived from an EMBL/GenBank/DDBJ whole genome shotgun (WGS) entry which is preliminary data.</text>
</comment>
<dbReference type="SUPFAM" id="SSF51735">
    <property type="entry name" value="NAD(P)-binding Rossmann-fold domains"/>
    <property type="match status" value="1"/>
</dbReference>
<dbReference type="FunFam" id="3.40.50.720:FF:000147">
    <property type="entry name" value="Reticulon-4-interacting protein 1 homolog, mitochondrial"/>
    <property type="match status" value="1"/>
</dbReference>
<feature type="domain" description="Enoyl reductase (ER)" evidence="6">
    <location>
        <begin position="68"/>
        <end position="405"/>
    </location>
</feature>
<evidence type="ECO:0000256" key="5">
    <source>
        <dbReference type="ARBA" id="ARBA00023128"/>
    </source>
</evidence>
<keyword evidence="4" id="KW-0560">Oxidoreductase</keyword>
<dbReference type="Gene3D" id="3.90.180.10">
    <property type="entry name" value="Medium-chain alcohol dehydrogenases, catalytic domain"/>
    <property type="match status" value="1"/>
</dbReference>
<keyword evidence="3" id="KW-0809">Transit peptide</keyword>
<evidence type="ECO:0000256" key="4">
    <source>
        <dbReference type="ARBA" id="ARBA00023002"/>
    </source>
</evidence>
<dbReference type="EMBL" id="JARQWQ010000007">
    <property type="protein sequence ID" value="KAK2570669.1"/>
    <property type="molecule type" value="Genomic_DNA"/>
</dbReference>
<evidence type="ECO:0000313" key="8">
    <source>
        <dbReference type="Proteomes" id="UP001249851"/>
    </source>
</evidence>
<evidence type="ECO:0000256" key="2">
    <source>
        <dbReference type="ARBA" id="ARBA00010371"/>
    </source>
</evidence>
<dbReference type="SUPFAM" id="SSF50129">
    <property type="entry name" value="GroES-like"/>
    <property type="match status" value="1"/>
</dbReference>
<dbReference type="InterPro" id="IPR037397">
    <property type="entry name" value="RTN4IP1"/>
</dbReference>
<dbReference type="PANTHER" id="PTHR11695:SF294">
    <property type="entry name" value="RETICULON-4-INTERACTING PROTEIN 1, MITOCHONDRIAL"/>
    <property type="match status" value="1"/>
</dbReference>
<reference evidence="7" key="2">
    <citation type="journal article" date="2023" name="Science">
        <title>Genomic signatures of disease resistance in endangered staghorn corals.</title>
        <authorList>
            <person name="Vollmer S.V."/>
            <person name="Selwyn J.D."/>
            <person name="Despard B.A."/>
            <person name="Roesel C.L."/>
        </authorList>
    </citation>
    <scope>NUCLEOTIDE SEQUENCE</scope>
    <source>
        <strain evidence="7">K2</strain>
    </source>
</reference>
<dbReference type="SMART" id="SM00829">
    <property type="entry name" value="PKS_ER"/>
    <property type="match status" value="1"/>
</dbReference>
<dbReference type="GO" id="GO:0008270">
    <property type="term" value="F:zinc ion binding"/>
    <property type="evidence" value="ECO:0007669"/>
    <property type="project" value="InterPro"/>
</dbReference>
<sequence>MLQHYVVQGSCKGCLFFASSIGLLFRRPISTHRLASLREICFRALSTRARNDSSPIQFMNAWYTNEYGSNIVLEFGSQPLPRLRKATDVLVRVHSASVNPIDFRMRSGYGETLLNVWRKMENTDEFPLILGRDFSGEVVKTGRMARRFTEGEQVWGTPSIISGGTHSEYVVASQDEISLKPSNWTHIEAASLPYVACTVWTALVSRAGLNRNNCQDKHVLVLGGSGGIGNFAIQLLKAWGACVTSTCSADAIELVAGIGADHVVDYNDSNVKKDLESLGGFDVILDPFGGQVGEKFTSLLSKWKGAVFVTLAPPVLSKTDDLGAGLGLLSAGQSFTSSALQKALCSGSLVSWGFFSPNGPALDYVGSLCQSGMIKPIVQEIFPFSKTDDAYAKLELGHARGKIVINVADDEIAKLKHPV</sequence>
<dbReference type="Pfam" id="PF08240">
    <property type="entry name" value="ADH_N"/>
    <property type="match status" value="1"/>
</dbReference>
<gene>
    <name evidence="7" type="ORF">P5673_004356</name>
</gene>
<dbReference type="GO" id="GO:0016491">
    <property type="term" value="F:oxidoreductase activity"/>
    <property type="evidence" value="ECO:0007669"/>
    <property type="project" value="UniProtKB-KW"/>
</dbReference>
<reference evidence="7" key="1">
    <citation type="journal article" date="2023" name="G3 (Bethesda)">
        <title>Whole genome assembly and annotation of the endangered Caribbean coral Acropora cervicornis.</title>
        <authorList>
            <person name="Selwyn J.D."/>
            <person name="Vollmer S.V."/>
        </authorList>
    </citation>
    <scope>NUCLEOTIDE SEQUENCE</scope>
    <source>
        <strain evidence="7">K2</strain>
    </source>
</reference>
<evidence type="ECO:0000256" key="3">
    <source>
        <dbReference type="ARBA" id="ARBA00022946"/>
    </source>
</evidence>
<evidence type="ECO:0000313" key="7">
    <source>
        <dbReference type="EMBL" id="KAK2570669.1"/>
    </source>
</evidence>
<evidence type="ECO:0000256" key="1">
    <source>
        <dbReference type="ARBA" id="ARBA00004173"/>
    </source>
</evidence>
<comment type="subcellular location">
    <subcellularLocation>
        <location evidence="1">Mitochondrion</location>
    </subcellularLocation>
</comment>
<dbReference type="InterPro" id="IPR050700">
    <property type="entry name" value="YIM1/Zinc_Alcohol_DH_Fams"/>
</dbReference>
<dbReference type="InterPro" id="IPR020843">
    <property type="entry name" value="ER"/>
</dbReference>
<dbReference type="PROSITE" id="PS01162">
    <property type="entry name" value="QOR_ZETA_CRYSTAL"/>
    <property type="match status" value="1"/>
</dbReference>
<dbReference type="InterPro" id="IPR036291">
    <property type="entry name" value="NAD(P)-bd_dom_sf"/>
</dbReference>
<dbReference type="Proteomes" id="UP001249851">
    <property type="component" value="Unassembled WGS sequence"/>
</dbReference>
<dbReference type="GO" id="GO:0005739">
    <property type="term" value="C:mitochondrion"/>
    <property type="evidence" value="ECO:0007669"/>
    <property type="project" value="UniProtKB-SubCell"/>
</dbReference>
<dbReference type="Gene3D" id="3.40.50.720">
    <property type="entry name" value="NAD(P)-binding Rossmann-like Domain"/>
    <property type="match status" value="1"/>
</dbReference>
<accession>A0AAD9R060</accession>
<protein>
    <submittedName>
        <fullName evidence="7">Reticulon-4-interacting protein 1</fullName>
    </submittedName>
</protein>
<dbReference type="CDD" id="cd08248">
    <property type="entry name" value="RTN4I1"/>
    <property type="match status" value="1"/>
</dbReference>
<name>A0AAD9R060_ACRCE</name>
<proteinExistence type="inferred from homology"/>
<dbReference type="InterPro" id="IPR002364">
    <property type="entry name" value="Quin_OxRdtase/zeta-crystal_CS"/>
</dbReference>
<dbReference type="PANTHER" id="PTHR11695">
    <property type="entry name" value="ALCOHOL DEHYDROGENASE RELATED"/>
    <property type="match status" value="1"/>
</dbReference>
<dbReference type="InterPro" id="IPR011032">
    <property type="entry name" value="GroES-like_sf"/>
</dbReference>
<dbReference type="InterPro" id="IPR013154">
    <property type="entry name" value="ADH-like_N"/>
</dbReference>